<comment type="caution">
    <text evidence="1">The sequence shown here is derived from an EMBL/GenBank/DDBJ whole genome shotgun (WGS) entry which is preliminary data.</text>
</comment>
<dbReference type="EMBL" id="LMVM01000007">
    <property type="protein sequence ID" value="PAV05360.1"/>
    <property type="molecule type" value="Genomic_DNA"/>
</dbReference>
<reference evidence="1 2" key="1">
    <citation type="journal article" date="2017" name="BMC Genomics">
        <title>Genomic analysis of methanogenic archaea reveals a shift towards energy conservation.</title>
        <authorList>
            <person name="Gilmore S.P."/>
            <person name="Henske J.K."/>
            <person name="Sexton J.A."/>
            <person name="Solomon K.V."/>
            <person name="Seppala S."/>
            <person name="Yoo J.I."/>
            <person name="Huyett L.M."/>
            <person name="Pressman A."/>
            <person name="Cogan J.Z."/>
            <person name="Kivenson V."/>
            <person name="Peng X."/>
            <person name="Tan Y."/>
            <person name="Valentine D.L."/>
            <person name="O'Malley M.A."/>
        </authorList>
    </citation>
    <scope>NUCLEOTIDE SEQUENCE [LARGE SCALE GENOMIC DNA]</scope>
    <source>
        <strain evidence="1 2">M.o.H.</strain>
    </source>
</reference>
<sequence>MTKENDIDKEFEAQLKGKMGWKCSCSLDIVDKNSSLRSVTCKKCGKTFKTNRKTDYCFECEKTI</sequence>
<gene>
    <name evidence="1" type="ORF">ASJ80_10255</name>
</gene>
<dbReference type="AlphaFoldDB" id="A0A2A2H7X0"/>
<dbReference type="Proteomes" id="UP000217784">
    <property type="component" value="Unassembled WGS sequence"/>
</dbReference>
<accession>A0A2A2H7X0</accession>
<organism evidence="1 2">
    <name type="scientific">Methanobacterium bryantii</name>
    <dbReference type="NCBI Taxonomy" id="2161"/>
    <lineage>
        <taxon>Archaea</taxon>
        <taxon>Methanobacteriati</taxon>
        <taxon>Methanobacteriota</taxon>
        <taxon>Methanomada group</taxon>
        <taxon>Methanobacteria</taxon>
        <taxon>Methanobacteriales</taxon>
        <taxon>Methanobacteriaceae</taxon>
        <taxon>Methanobacterium</taxon>
    </lineage>
</organism>
<name>A0A2A2H7X0_METBR</name>
<dbReference type="RefSeq" id="WP_069584745.1">
    <property type="nucleotide sequence ID" value="NZ_LMVM01000007.1"/>
</dbReference>
<proteinExistence type="predicted"/>
<dbReference type="OrthoDB" id="67305at2157"/>
<protein>
    <submittedName>
        <fullName evidence="1">Uncharacterized protein</fullName>
    </submittedName>
</protein>
<evidence type="ECO:0000313" key="1">
    <source>
        <dbReference type="EMBL" id="PAV05360.1"/>
    </source>
</evidence>
<evidence type="ECO:0000313" key="2">
    <source>
        <dbReference type="Proteomes" id="UP000217784"/>
    </source>
</evidence>
<keyword evidence="2" id="KW-1185">Reference proteome</keyword>